<organism evidence="1 2">
    <name type="scientific">Tagetes erecta</name>
    <name type="common">African marigold</name>
    <dbReference type="NCBI Taxonomy" id="13708"/>
    <lineage>
        <taxon>Eukaryota</taxon>
        <taxon>Viridiplantae</taxon>
        <taxon>Streptophyta</taxon>
        <taxon>Embryophyta</taxon>
        <taxon>Tracheophyta</taxon>
        <taxon>Spermatophyta</taxon>
        <taxon>Magnoliopsida</taxon>
        <taxon>eudicotyledons</taxon>
        <taxon>Gunneridae</taxon>
        <taxon>Pentapetalae</taxon>
        <taxon>asterids</taxon>
        <taxon>campanulids</taxon>
        <taxon>Asterales</taxon>
        <taxon>Asteraceae</taxon>
        <taxon>Asteroideae</taxon>
        <taxon>Heliantheae alliance</taxon>
        <taxon>Tageteae</taxon>
        <taxon>Tagetes</taxon>
    </lineage>
</organism>
<sequence length="83" mass="8927">MKKEAGSKPRWLKHKSDQLWRSIGEDEKGSCNERGRSRFWFCGGGGGGVGEKGEAGVAAGSRVVLVLLMVPKEPEPVPGRTGF</sequence>
<proteinExistence type="predicted"/>
<evidence type="ECO:0000313" key="2">
    <source>
        <dbReference type="Proteomes" id="UP001229421"/>
    </source>
</evidence>
<evidence type="ECO:0000313" key="1">
    <source>
        <dbReference type="EMBL" id="KAK1425752.1"/>
    </source>
</evidence>
<dbReference type="AlphaFoldDB" id="A0AAD8KMS2"/>
<name>A0AAD8KMS2_TARER</name>
<dbReference type="Proteomes" id="UP001229421">
    <property type="component" value="Unassembled WGS sequence"/>
</dbReference>
<comment type="caution">
    <text evidence="1">The sequence shown here is derived from an EMBL/GenBank/DDBJ whole genome shotgun (WGS) entry which is preliminary data.</text>
</comment>
<keyword evidence="2" id="KW-1185">Reference proteome</keyword>
<protein>
    <submittedName>
        <fullName evidence="1">Uncharacterized protein</fullName>
    </submittedName>
</protein>
<reference evidence="1" key="1">
    <citation type="journal article" date="2023" name="bioRxiv">
        <title>Improved chromosome-level genome assembly for marigold (Tagetes erecta).</title>
        <authorList>
            <person name="Jiang F."/>
            <person name="Yuan L."/>
            <person name="Wang S."/>
            <person name="Wang H."/>
            <person name="Xu D."/>
            <person name="Wang A."/>
            <person name="Fan W."/>
        </authorList>
    </citation>
    <scope>NUCLEOTIDE SEQUENCE</scope>
    <source>
        <strain evidence="1">WSJ</strain>
        <tissue evidence="1">Leaf</tissue>
    </source>
</reference>
<dbReference type="EMBL" id="JAUHHV010000005">
    <property type="protein sequence ID" value="KAK1425752.1"/>
    <property type="molecule type" value="Genomic_DNA"/>
</dbReference>
<gene>
    <name evidence="1" type="ORF">QVD17_21108</name>
</gene>
<accession>A0AAD8KMS2</accession>